<gene>
    <name evidence="1" type="ORF">SS50377_13036</name>
    <name evidence="2" type="ORF">SS50377_27523</name>
</gene>
<dbReference type="VEuPathDB" id="GiardiaDB:SS50377_27523"/>
<name>V6M138_9EUKA</name>
<dbReference type="EMBL" id="KI546057">
    <property type="protein sequence ID" value="EST46884.1"/>
    <property type="molecule type" value="Genomic_DNA"/>
</dbReference>
<organism evidence="1">
    <name type="scientific">Spironucleus salmonicida</name>
    <dbReference type="NCBI Taxonomy" id="348837"/>
    <lineage>
        <taxon>Eukaryota</taxon>
        <taxon>Metamonada</taxon>
        <taxon>Diplomonadida</taxon>
        <taxon>Hexamitidae</taxon>
        <taxon>Hexamitinae</taxon>
        <taxon>Spironucleus</taxon>
    </lineage>
</organism>
<keyword evidence="3" id="KW-1185">Reference proteome</keyword>
<sequence>MDGVIYDIMQSLEIQPSAEHSQNTVNIKQSFKNKQFSVAYSDKLQDVQDEIEVQKLLKELQIQCSSSDEYEIKDEDIHMKPKVSSTVIKPQQLQNKPNNLYNTPIQPNINYSVSPLALSSTNLQQKTKFSYQNLSILQDTKQFSKYASEKVKQFEDLESISLINCKNQTKTETTYDEIIQLQLAKTNSVAINNCLACSSQISKTTLIRLLDQFNFQNIFSADYDEFRQLSQSEILEVFQKSKQLESHFSFTRLLYKSISKEFPLPRLSQDNRNILEFCLTFTKQHIFQIKKIVQNLELEFDISMKIITLLRLMQNL</sequence>
<evidence type="ECO:0000313" key="3">
    <source>
        <dbReference type="Proteomes" id="UP000018208"/>
    </source>
</evidence>
<evidence type="ECO:0000313" key="1">
    <source>
        <dbReference type="EMBL" id="EST46884.1"/>
    </source>
</evidence>
<dbReference type="Proteomes" id="UP000018208">
    <property type="component" value="Unassembled WGS sequence"/>
</dbReference>
<evidence type="ECO:0000313" key="2">
    <source>
        <dbReference type="EMBL" id="KAH0571223.1"/>
    </source>
</evidence>
<protein>
    <submittedName>
        <fullName evidence="1">Uncharacterized protein</fullName>
    </submittedName>
</protein>
<dbReference type="AlphaFoldDB" id="V6M138"/>
<accession>V6M138</accession>
<reference evidence="2" key="2">
    <citation type="submission" date="2020-12" db="EMBL/GenBank/DDBJ databases">
        <title>New Spironucleus salmonicida genome in near-complete chromosomes.</title>
        <authorList>
            <person name="Xu F."/>
            <person name="Kurt Z."/>
            <person name="Jimenez-Gonzalez A."/>
            <person name="Astvaldsson A."/>
            <person name="Andersson J.O."/>
            <person name="Svard S.G."/>
        </authorList>
    </citation>
    <scope>NUCLEOTIDE SEQUENCE</scope>
    <source>
        <strain evidence="2">ATCC 50377</strain>
    </source>
</reference>
<proteinExistence type="predicted"/>
<reference evidence="1 2" key="1">
    <citation type="journal article" date="2014" name="PLoS Genet.">
        <title>The Genome of Spironucleus salmonicida Highlights a Fish Pathogen Adapted to Fluctuating Environments.</title>
        <authorList>
            <person name="Xu F."/>
            <person name="Jerlstrom-Hultqvist J."/>
            <person name="Einarsson E."/>
            <person name="Astvaldsson A."/>
            <person name="Svard S.G."/>
            <person name="Andersson J.O."/>
        </authorList>
    </citation>
    <scope>NUCLEOTIDE SEQUENCE</scope>
    <source>
        <strain evidence="2">ATCC 50377</strain>
    </source>
</reference>
<dbReference type="EMBL" id="AUWU02000007">
    <property type="protein sequence ID" value="KAH0571223.1"/>
    <property type="molecule type" value="Genomic_DNA"/>
</dbReference>